<feature type="compositionally biased region" description="Basic and acidic residues" evidence="2">
    <location>
        <begin position="493"/>
        <end position="502"/>
    </location>
</feature>
<accession>A0A194V9K3</accession>
<dbReference type="Pfam" id="PF04388">
    <property type="entry name" value="Hamartin"/>
    <property type="match status" value="1"/>
</dbReference>
<organism evidence="3 4">
    <name type="scientific">Cytospora mali</name>
    <name type="common">Apple Valsa canker fungus</name>
    <name type="synonym">Valsa mali</name>
    <dbReference type="NCBI Taxonomy" id="578113"/>
    <lineage>
        <taxon>Eukaryota</taxon>
        <taxon>Fungi</taxon>
        <taxon>Dikarya</taxon>
        <taxon>Ascomycota</taxon>
        <taxon>Pezizomycotina</taxon>
        <taxon>Sordariomycetes</taxon>
        <taxon>Sordariomycetidae</taxon>
        <taxon>Diaporthales</taxon>
        <taxon>Cytosporaceae</taxon>
        <taxon>Cytospora</taxon>
    </lineage>
</organism>
<evidence type="ECO:0000313" key="3">
    <source>
        <dbReference type="EMBL" id="KUI60697.1"/>
    </source>
</evidence>
<feature type="region of interest" description="Disordered" evidence="2">
    <location>
        <begin position="939"/>
        <end position="995"/>
    </location>
</feature>
<dbReference type="PANTHER" id="PTHR15154">
    <property type="entry name" value="HAMARTIN"/>
    <property type="match status" value="1"/>
</dbReference>
<feature type="compositionally biased region" description="Low complexity" evidence="2">
    <location>
        <begin position="944"/>
        <end position="956"/>
    </location>
</feature>
<dbReference type="SUPFAM" id="SSF48371">
    <property type="entry name" value="ARM repeat"/>
    <property type="match status" value="1"/>
</dbReference>
<dbReference type="Proteomes" id="UP000078576">
    <property type="component" value="Unassembled WGS sequence"/>
</dbReference>
<reference evidence="4" key="1">
    <citation type="submission" date="2014-12" db="EMBL/GenBank/DDBJ databases">
        <title>Genome Sequence of Valsa Canker Pathogens Uncovers a Specific Adaption of Colonization on Woody Bark.</title>
        <authorList>
            <person name="Yin Z."/>
            <person name="Liu H."/>
            <person name="Gao X."/>
            <person name="Li Z."/>
            <person name="Song N."/>
            <person name="Ke X."/>
            <person name="Dai Q."/>
            <person name="Wu Y."/>
            <person name="Sun Y."/>
            <person name="Xu J.-R."/>
            <person name="Kang Z.K."/>
            <person name="Wang L."/>
            <person name="Huang L."/>
        </authorList>
    </citation>
    <scope>NUCLEOTIDE SEQUENCE [LARGE SCALE GENOMIC DNA]</scope>
    <source>
        <strain evidence="4">SXYL134</strain>
    </source>
</reference>
<gene>
    <name evidence="3" type="ORF">VP1G_07905</name>
</gene>
<proteinExistence type="predicted"/>
<feature type="region of interest" description="Disordered" evidence="2">
    <location>
        <begin position="546"/>
        <end position="575"/>
    </location>
</feature>
<dbReference type="GO" id="GO:0032007">
    <property type="term" value="P:negative regulation of TOR signaling"/>
    <property type="evidence" value="ECO:0007669"/>
    <property type="project" value="TreeGrafter"/>
</dbReference>
<evidence type="ECO:0000313" key="4">
    <source>
        <dbReference type="Proteomes" id="UP000078576"/>
    </source>
</evidence>
<dbReference type="GO" id="GO:0033596">
    <property type="term" value="C:TSC1-TSC2 complex"/>
    <property type="evidence" value="ECO:0007669"/>
    <property type="project" value="TreeGrafter"/>
</dbReference>
<evidence type="ECO:0008006" key="5">
    <source>
        <dbReference type="Google" id="ProtNLM"/>
    </source>
</evidence>
<evidence type="ECO:0000256" key="2">
    <source>
        <dbReference type="SAM" id="MobiDB-lite"/>
    </source>
</evidence>
<dbReference type="InterPro" id="IPR011989">
    <property type="entry name" value="ARM-like"/>
</dbReference>
<feature type="compositionally biased region" description="Polar residues" evidence="2">
    <location>
        <begin position="862"/>
        <end position="882"/>
    </location>
</feature>
<dbReference type="STRING" id="694573.A0A194V9K3"/>
<name>A0A194V9K3_CYTMA</name>
<dbReference type="Gene3D" id="1.25.10.10">
    <property type="entry name" value="Leucine-rich Repeat Variant"/>
    <property type="match status" value="1"/>
</dbReference>
<keyword evidence="1" id="KW-0175">Coiled coil</keyword>
<feature type="coiled-coil region" evidence="1">
    <location>
        <begin position="629"/>
        <end position="747"/>
    </location>
</feature>
<feature type="compositionally biased region" description="Basic and acidic residues" evidence="2">
    <location>
        <begin position="976"/>
        <end position="985"/>
    </location>
</feature>
<dbReference type="OrthoDB" id="6022054at2759"/>
<feature type="region of interest" description="Disordered" evidence="2">
    <location>
        <begin position="444"/>
        <end position="515"/>
    </location>
</feature>
<dbReference type="InterPro" id="IPR016024">
    <property type="entry name" value="ARM-type_fold"/>
</dbReference>
<dbReference type="PANTHER" id="PTHR15154:SF2">
    <property type="entry name" value="HAMARTIN"/>
    <property type="match status" value="1"/>
</dbReference>
<feature type="region of interest" description="Disordered" evidence="2">
    <location>
        <begin position="862"/>
        <end position="924"/>
    </location>
</feature>
<evidence type="ECO:0000256" key="1">
    <source>
        <dbReference type="SAM" id="Coils"/>
    </source>
</evidence>
<dbReference type="InterPro" id="IPR007483">
    <property type="entry name" value="Hamartin"/>
</dbReference>
<keyword evidence="4" id="KW-1185">Reference proteome</keyword>
<dbReference type="GO" id="GO:0051726">
    <property type="term" value="P:regulation of cell cycle"/>
    <property type="evidence" value="ECO:0007669"/>
    <property type="project" value="TreeGrafter"/>
</dbReference>
<protein>
    <recommendedName>
        <fullName evidence="5">Tuberous sclerosis 1 protein</fullName>
    </recommendedName>
</protein>
<sequence>MSSASTKDLTKAINAFLPNATLPLPDDLTEVIDAFLEKHNEDGASDRLQEDMLSIWEKNVKDNIPSYAPWLAILRRLLPALRNPTYLVQWWSQMSEPVLDHLATDRSLAKEAWANTLAVLAHDDDDQSSQEEGANLVAVRLLKIWMQNSQFAGHEGNSSALLKAKLIRGGLLNYGKKRPKGLLTALDSFVAQREYRHQALTLLCEFIQSQPPHLHLVLETPLFDNILHCLQHDTSTTVVTLAVTALTMLLPNLPSSLVPYLPKLFNVYARLLFWDRERSLAADITEKDAEDEKVLSSDWGKCEYSPGIDNIEIPNLLSYFTILYGLYPLNFVDYIRKPQRYLRHANMPNPDDIEVQPSEIRQKSERFRQYHVLHPNFYSLTPESEKTDFSRWVKSEASEVVAECTALCFATELGVGNELGHSHDLGLTEDDNAKNGVDQQLHTGQATLERPPSRDLAGSWRHSAPALSEDTGAQPSVLRRTSLSSHAPSLREAFQHRPRDGPGDSPTLPPSLVLSGSHTNLRDMIYSNKVIKSGLHQSLANDSVPSLALSHPESVPEKTSSKATAPAALPSAPQTPAEISNEQIGQLYKKVLLLSNDLSFERYMKQQHMIHIGELKRRQLKEAATEAETQNLIMVNRNLRNRIEEAKQSELRAKKESENRRNIAKKWETDLSAKLKLLREEQKKWNCEGAALKRELEAKTEECEKLTKMVCEYETTELNSKQNLQAINDHIEEIARLKAEVSRLIEVEQTYQSKEKETEARLAEAAESISRAEVLSMKLNARDAEVEEAKKLYKLQIAELTSRLQDALENGNARPKRDHNSSKVVESTLAASRAKMAELQKQHSLLVRKYTVLRSSLLDMTTSNTKSPQLSVTSRMGSTPDSSDAEVSAIVRGGDPPSPIRKRSSRGRGFSDPESFIEGTRFNVTPPLDTITASSSFNTVLHHPSTPTGVSGSSSGADKSPPTERYHGRGGVQNSSRKEKKDKKPSGIRGIRGFG</sequence>
<feature type="compositionally biased region" description="Polar residues" evidence="2">
    <location>
        <begin position="471"/>
        <end position="487"/>
    </location>
</feature>
<dbReference type="EMBL" id="KN714757">
    <property type="protein sequence ID" value="KUI60697.1"/>
    <property type="molecule type" value="Genomic_DNA"/>
</dbReference>
<dbReference type="AlphaFoldDB" id="A0A194V9K3"/>